<feature type="region of interest" description="Disordered" evidence="4">
    <location>
        <begin position="1"/>
        <end position="20"/>
    </location>
</feature>
<dbReference type="InterPro" id="IPR036264">
    <property type="entry name" value="Bact_exopeptidase_dim_dom"/>
</dbReference>
<dbReference type="PANTHER" id="PTHR43808">
    <property type="entry name" value="ACETYLORNITHINE DEACETYLASE"/>
    <property type="match status" value="1"/>
</dbReference>
<sequence length="408" mass="42267">METPSPAGQHAGEPVPSLPPLDTDVALLTAALLDIHSVSDHEGPLADAVEAALRALPRLRVRRIGDTLVARTDLGLDSRVVLAGHLDTVPLPTTPGAAGTVPSRWEPAADVVRSGLPGDADLLYGRGATDMKSGVAVQLALAGLMGRDGGPVPERDVTWVFYDHEEVGSEFSGLGRVAREAPELLEADFAVLLEPTDGVVEGGCNGTNRYAVTVPGVAAHSGRAWRGTNAVHAAAPLLAVLASYEPATVRVEGLDYREGLNAVRIHGGTAGNVIPDACTVEVNYRFAPDKDLAQAHEHVFSVLASAGVDRAQVEVTDESAAARPGLDHPAAAAFVDAVGGTPMPKYGWTDVARFSALGVPAVNFGPGDALLAHTDDEHVSAGAVRDCLAALTRWLLPEAPAGCPGWTD</sequence>
<dbReference type="Gene3D" id="3.30.70.360">
    <property type="match status" value="1"/>
</dbReference>
<protein>
    <recommendedName>
        <fullName evidence="3">Succinyl-diaminopimelate desuccinylase</fullName>
        <ecNumber evidence="3">3.5.1.18</ecNumber>
    </recommendedName>
</protein>
<dbReference type="Pfam" id="PF07687">
    <property type="entry name" value="M20_dimer"/>
    <property type="match status" value="1"/>
</dbReference>
<evidence type="ECO:0000259" key="5">
    <source>
        <dbReference type="Pfam" id="PF07687"/>
    </source>
</evidence>
<evidence type="ECO:0000313" key="6">
    <source>
        <dbReference type="EMBL" id="MEO9247982.1"/>
    </source>
</evidence>
<comment type="caution">
    <text evidence="6">The sequence shown here is derived from an EMBL/GenBank/DDBJ whole genome shotgun (WGS) entry which is preliminary data.</text>
</comment>
<reference evidence="6 7" key="1">
    <citation type="submission" date="2024-05" db="EMBL/GenBank/DDBJ databases">
        <authorList>
            <person name="Yi C."/>
        </authorList>
    </citation>
    <scope>NUCLEOTIDE SEQUENCE [LARGE SCALE GENOMIC DNA]</scope>
    <source>
        <strain evidence="6 7">XS13</strain>
    </source>
</reference>
<evidence type="ECO:0000256" key="2">
    <source>
        <dbReference type="ARBA" id="ARBA00022801"/>
    </source>
</evidence>
<dbReference type="InterPro" id="IPR050072">
    <property type="entry name" value="Peptidase_M20A"/>
</dbReference>
<keyword evidence="1" id="KW-0479">Metal-binding</keyword>
<feature type="domain" description="Peptidase M20 dimerisation" evidence="5">
    <location>
        <begin position="208"/>
        <end position="307"/>
    </location>
</feature>
<dbReference type="RefSeq" id="WP_309810855.1">
    <property type="nucleotide sequence ID" value="NZ_JBDXMX010000003.1"/>
</dbReference>
<dbReference type="EMBL" id="JBDXMX010000003">
    <property type="protein sequence ID" value="MEO9247982.1"/>
    <property type="molecule type" value="Genomic_DNA"/>
</dbReference>
<proteinExistence type="predicted"/>
<dbReference type="EC" id="3.5.1.18" evidence="3"/>
<dbReference type="NCBIfam" id="TIGR01900">
    <property type="entry name" value="dapE-gram_pos"/>
    <property type="match status" value="1"/>
</dbReference>
<dbReference type="Gene3D" id="3.40.630.10">
    <property type="entry name" value="Zn peptidases"/>
    <property type="match status" value="1"/>
</dbReference>
<dbReference type="Proteomes" id="UP001484097">
    <property type="component" value="Unassembled WGS sequence"/>
</dbReference>
<dbReference type="SUPFAM" id="SSF55031">
    <property type="entry name" value="Bacterial exopeptidase dimerisation domain"/>
    <property type="match status" value="1"/>
</dbReference>
<dbReference type="InterPro" id="IPR010174">
    <property type="entry name" value="Succinyl-DAP_deSuclase_DapE"/>
</dbReference>
<evidence type="ECO:0000256" key="1">
    <source>
        <dbReference type="ARBA" id="ARBA00022723"/>
    </source>
</evidence>
<evidence type="ECO:0000313" key="7">
    <source>
        <dbReference type="Proteomes" id="UP001484097"/>
    </source>
</evidence>
<gene>
    <name evidence="6" type="primary">dapE</name>
    <name evidence="6" type="ORF">ABDK96_09840</name>
</gene>
<keyword evidence="7" id="KW-1185">Reference proteome</keyword>
<accession>A0ABV0IIL3</accession>
<evidence type="ECO:0000256" key="4">
    <source>
        <dbReference type="SAM" id="MobiDB-lite"/>
    </source>
</evidence>
<evidence type="ECO:0000256" key="3">
    <source>
        <dbReference type="NCBIfam" id="TIGR01900"/>
    </source>
</evidence>
<organism evidence="6 7">
    <name type="scientific">Citricoccus nitrophenolicus</name>
    <dbReference type="NCBI Taxonomy" id="863575"/>
    <lineage>
        <taxon>Bacteria</taxon>
        <taxon>Bacillati</taxon>
        <taxon>Actinomycetota</taxon>
        <taxon>Actinomycetes</taxon>
        <taxon>Micrococcales</taxon>
        <taxon>Micrococcaceae</taxon>
        <taxon>Citricoccus</taxon>
    </lineage>
</organism>
<dbReference type="SUPFAM" id="SSF53187">
    <property type="entry name" value="Zn-dependent exopeptidases"/>
    <property type="match status" value="1"/>
</dbReference>
<dbReference type="Pfam" id="PF01546">
    <property type="entry name" value="Peptidase_M20"/>
    <property type="match status" value="1"/>
</dbReference>
<dbReference type="GO" id="GO:0009014">
    <property type="term" value="F:succinyl-diaminopimelate desuccinylase activity"/>
    <property type="evidence" value="ECO:0007669"/>
    <property type="project" value="UniProtKB-EC"/>
</dbReference>
<dbReference type="InterPro" id="IPR011650">
    <property type="entry name" value="Peptidase_M20_dimer"/>
</dbReference>
<dbReference type="InterPro" id="IPR002933">
    <property type="entry name" value="Peptidase_M20"/>
</dbReference>
<dbReference type="PANTHER" id="PTHR43808:SF31">
    <property type="entry name" value="N-ACETYL-L-CITRULLINE DEACETYLASE"/>
    <property type="match status" value="1"/>
</dbReference>
<keyword evidence="2 6" id="KW-0378">Hydrolase</keyword>
<name>A0ABV0IIL3_9MICC</name>